<dbReference type="PANTHER" id="PTHR48079:SF6">
    <property type="entry name" value="NAD(P)-BINDING DOMAIN-CONTAINING PROTEIN-RELATED"/>
    <property type="match status" value="1"/>
</dbReference>
<dbReference type="PATRIC" id="fig|1134406.4.peg.3901"/>
<dbReference type="RefSeq" id="WP_075063280.1">
    <property type="nucleotide sequence ID" value="NZ_LGCL01000026.1"/>
</dbReference>
<reference evidence="2 3" key="1">
    <citation type="submission" date="2015-07" db="EMBL/GenBank/DDBJ databases">
        <title>Genome sequence of Ornatilinea apprima DSM 23815.</title>
        <authorList>
            <person name="Hemp J."/>
            <person name="Ward L.M."/>
            <person name="Pace L.A."/>
            <person name="Fischer W.W."/>
        </authorList>
    </citation>
    <scope>NUCLEOTIDE SEQUENCE [LARGE SCALE GENOMIC DNA]</scope>
    <source>
        <strain evidence="2 3">P3M-1</strain>
    </source>
</reference>
<dbReference type="GO" id="GO:0004029">
    <property type="term" value="F:aldehyde dehydrogenase (NAD+) activity"/>
    <property type="evidence" value="ECO:0007669"/>
    <property type="project" value="TreeGrafter"/>
</dbReference>
<dbReference type="Gene3D" id="3.40.50.720">
    <property type="entry name" value="NAD(P)-binding Rossmann-like Domain"/>
    <property type="match status" value="1"/>
</dbReference>
<evidence type="ECO:0000313" key="2">
    <source>
        <dbReference type="EMBL" id="KPL76084.1"/>
    </source>
</evidence>
<gene>
    <name evidence="2" type="ORF">ADN00_12125</name>
</gene>
<dbReference type="InterPro" id="IPR051783">
    <property type="entry name" value="NAD(P)-dependent_oxidoreduct"/>
</dbReference>
<dbReference type="InterPro" id="IPR036291">
    <property type="entry name" value="NAD(P)-bd_dom_sf"/>
</dbReference>
<organism evidence="2 3">
    <name type="scientific">Ornatilinea apprima</name>
    <dbReference type="NCBI Taxonomy" id="1134406"/>
    <lineage>
        <taxon>Bacteria</taxon>
        <taxon>Bacillati</taxon>
        <taxon>Chloroflexota</taxon>
        <taxon>Anaerolineae</taxon>
        <taxon>Anaerolineales</taxon>
        <taxon>Anaerolineaceae</taxon>
        <taxon>Ornatilinea</taxon>
    </lineage>
</organism>
<dbReference type="GO" id="GO:0005737">
    <property type="term" value="C:cytoplasm"/>
    <property type="evidence" value="ECO:0007669"/>
    <property type="project" value="TreeGrafter"/>
</dbReference>
<dbReference type="Pfam" id="PF01370">
    <property type="entry name" value="Epimerase"/>
    <property type="match status" value="1"/>
</dbReference>
<keyword evidence="3" id="KW-1185">Reference proteome</keyword>
<dbReference type="SUPFAM" id="SSF51735">
    <property type="entry name" value="NAD(P)-binding Rossmann-fold domains"/>
    <property type="match status" value="1"/>
</dbReference>
<dbReference type="STRING" id="1134406.ADN00_12125"/>
<dbReference type="CDD" id="cd05229">
    <property type="entry name" value="SDR_a3"/>
    <property type="match status" value="1"/>
</dbReference>
<dbReference type="AlphaFoldDB" id="A0A0P6XJU0"/>
<dbReference type="PANTHER" id="PTHR48079">
    <property type="entry name" value="PROTEIN YEEZ"/>
    <property type="match status" value="1"/>
</dbReference>
<dbReference type="OrthoDB" id="112777at2"/>
<dbReference type="EMBL" id="LGCL01000026">
    <property type="protein sequence ID" value="KPL76084.1"/>
    <property type="molecule type" value="Genomic_DNA"/>
</dbReference>
<sequence length="313" mass="34660">MSQNHLIFGAGPLAQSVMRALLKRGKTVKMVNRSGKRPADVPAQVEFLAGDAYNPEFTRQAAQGMNVIYQCAQPAYHRWVQDFPALQSSILQAAAASKAKLIVGENLYMYGDTKGQPIHEGLPNAAHTRKGKVRAQMSETLLEAHRAGKVRVVIARGSDFYGPAVLSSTLGERAIKPLLLGKPAEVVGALDLPHTYTYISDFGEALVILGERDEALGQIWHVPNAPTLTQRELVSLFFKEAGLPPRFSVMGKFMMSLGGLFIPEARESLEMMYQFTQPFHVDASKFIRAFGDIATPHEQAIKETLDWYRQRLH</sequence>
<proteinExistence type="predicted"/>
<dbReference type="Proteomes" id="UP000050417">
    <property type="component" value="Unassembled WGS sequence"/>
</dbReference>
<protein>
    <submittedName>
        <fullName evidence="2">NAD-dependent dehydratase</fullName>
    </submittedName>
</protein>
<name>A0A0P6XJU0_9CHLR</name>
<evidence type="ECO:0000259" key="1">
    <source>
        <dbReference type="Pfam" id="PF01370"/>
    </source>
</evidence>
<evidence type="ECO:0000313" key="3">
    <source>
        <dbReference type="Proteomes" id="UP000050417"/>
    </source>
</evidence>
<accession>A0A0P6XJU0</accession>
<feature type="domain" description="NAD-dependent epimerase/dehydratase" evidence="1">
    <location>
        <begin position="9"/>
        <end position="215"/>
    </location>
</feature>
<comment type="caution">
    <text evidence="2">The sequence shown here is derived from an EMBL/GenBank/DDBJ whole genome shotgun (WGS) entry which is preliminary data.</text>
</comment>
<dbReference type="InterPro" id="IPR001509">
    <property type="entry name" value="Epimerase_deHydtase"/>
</dbReference>